<dbReference type="Gene3D" id="3.90.280.10">
    <property type="entry name" value="PEBP-like"/>
    <property type="match status" value="1"/>
</dbReference>
<evidence type="ECO:0000313" key="4">
    <source>
        <dbReference type="Proteomes" id="UP000651452"/>
    </source>
</evidence>
<dbReference type="InterPro" id="IPR035810">
    <property type="entry name" value="PEBP_euk"/>
</dbReference>
<evidence type="ECO:0000256" key="1">
    <source>
        <dbReference type="SAM" id="MobiDB-lite"/>
    </source>
</evidence>
<reference evidence="3" key="2">
    <citation type="submission" date="2020-09" db="EMBL/GenBank/DDBJ databases">
        <title>Reference genome assembly for Australian Ascochyta lentis isolate Al4.</title>
        <authorList>
            <person name="Lee R.C."/>
            <person name="Farfan-Caceres L.M."/>
            <person name="Debler J.W."/>
            <person name="Williams A.H."/>
            <person name="Henares B.M."/>
        </authorList>
    </citation>
    <scope>NUCLEOTIDE SEQUENCE</scope>
    <source>
        <strain evidence="3">Al4</strain>
    </source>
</reference>
<sequence>MFGKFILTVAAAMGVASAQTGPGFPVPATQALTVRFGNNTVSPAGELIPRPETANPPNISTPVWWASSDNEDPTPPPGVLLMVDLDVPLNNTRVQLLHWLATNVTLGPAVSTSNSTPLVIPNAPVPYLQPSPPVGDVPHSYNLVVFRQPANFSIPAQYSNLTNNRVFFNVSQFVRDAGLGQPFVGSYFQVQNLTGTPTTTYPPARSPTSTSGGNGSSPLPFSGSATSLMGDKALWVGLATALMAGFAAFAL</sequence>
<accession>A0A8H7JD26</accession>
<evidence type="ECO:0008006" key="5">
    <source>
        <dbReference type="Google" id="ProtNLM"/>
    </source>
</evidence>
<dbReference type="OrthoDB" id="2506647at2759"/>
<protein>
    <recommendedName>
        <fullName evidence="5">PEBP-like protein</fullName>
    </recommendedName>
</protein>
<dbReference type="PANTHER" id="PTHR11362">
    <property type="entry name" value="PHOSPHATIDYLETHANOLAMINE-BINDING PROTEIN"/>
    <property type="match status" value="1"/>
</dbReference>
<reference evidence="3" key="1">
    <citation type="submission" date="2018-12" db="EMBL/GenBank/DDBJ databases">
        <authorList>
            <person name="Syme R.A."/>
            <person name="Farfan-Caceres L."/>
            <person name="Lichtenzveig J."/>
        </authorList>
    </citation>
    <scope>NUCLEOTIDE SEQUENCE</scope>
    <source>
        <strain evidence="3">Al4</strain>
    </source>
</reference>
<dbReference type="InterPro" id="IPR036610">
    <property type="entry name" value="PEBP-like_sf"/>
</dbReference>
<feature type="signal peptide" evidence="2">
    <location>
        <begin position="1"/>
        <end position="18"/>
    </location>
</feature>
<dbReference type="CDD" id="cd00866">
    <property type="entry name" value="PEBP_euk"/>
    <property type="match status" value="1"/>
</dbReference>
<dbReference type="EMBL" id="RZGK01000002">
    <property type="protein sequence ID" value="KAF9700847.1"/>
    <property type="molecule type" value="Genomic_DNA"/>
</dbReference>
<dbReference type="GO" id="GO:0030414">
    <property type="term" value="F:peptidase inhibitor activity"/>
    <property type="evidence" value="ECO:0007669"/>
    <property type="project" value="TreeGrafter"/>
</dbReference>
<dbReference type="GO" id="GO:0005543">
    <property type="term" value="F:phospholipid binding"/>
    <property type="evidence" value="ECO:0007669"/>
    <property type="project" value="TreeGrafter"/>
</dbReference>
<feature type="chain" id="PRO_5034302821" description="PEBP-like protein" evidence="2">
    <location>
        <begin position="19"/>
        <end position="251"/>
    </location>
</feature>
<gene>
    <name evidence="3" type="ORF">EKO04_000470</name>
</gene>
<dbReference type="AlphaFoldDB" id="A0A8H7JD26"/>
<dbReference type="SUPFAM" id="SSF49777">
    <property type="entry name" value="PEBP-like"/>
    <property type="match status" value="1"/>
</dbReference>
<dbReference type="GO" id="GO:0030162">
    <property type="term" value="P:regulation of proteolysis"/>
    <property type="evidence" value="ECO:0007669"/>
    <property type="project" value="TreeGrafter"/>
</dbReference>
<proteinExistence type="predicted"/>
<dbReference type="Pfam" id="PF01161">
    <property type="entry name" value="PBP"/>
    <property type="match status" value="1"/>
</dbReference>
<keyword evidence="2" id="KW-0732">Signal</keyword>
<comment type="caution">
    <text evidence="3">The sequence shown here is derived from an EMBL/GenBank/DDBJ whole genome shotgun (WGS) entry which is preliminary data.</text>
</comment>
<dbReference type="PANTHER" id="PTHR11362:SF148">
    <property type="entry name" value="CARBOXYPEPTIDASE Y INHIBITOR"/>
    <property type="match status" value="1"/>
</dbReference>
<organism evidence="3 4">
    <name type="scientific">Ascochyta lentis</name>
    <dbReference type="NCBI Taxonomy" id="205686"/>
    <lineage>
        <taxon>Eukaryota</taxon>
        <taxon>Fungi</taxon>
        <taxon>Dikarya</taxon>
        <taxon>Ascomycota</taxon>
        <taxon>Pezizomycotina</taxon>
        <taxon>Dothideomycetes</taxon>
        <taxon>Pleosporomycetidae</taxon>
        <taxon>Pleosporales</taxon>
        <taxon>Pleosporineae</taxon>
        <taxon>Didymellaceae</taxon>
        <taxon>Ascochyta</taxon>
    </lineage>
</organism>
<feature type="region of interest" description="Disordered" evidence="1">
    <location>
        <begin position="197"/>
        <end position="218"/>
    </location>
</feature>
<dbReference type="GO" id="GO:0046578">
    <property type="term" value="P:regulation of Ras protein signal transduction"/>
    <property type="evidence" value="ECO:0007669"/>
    <property type="project" value="TreeGrafter"/>
</dbReference>
<evidence type="ECO:0000313" key="3">
    <source>
        <dbReference type="EMBL" id="KAF9700847.1"/>
    </source>
</evidence>
<dbReference type="Proteomes" id="UP000651452">
    <property type="component" value="Unassembled WGS sequence"/>
</dbReference>
<evidence type="ECO:0000256" key="2">
    <source>
        <dbReference type="SAM" id="SignalP"/>
    </source>
</evidence>
<keyword evidence="4" id="KW-1185">Reference proteome</keyword>
<dbReference type="InterPro" id="IPR008914">
    <property type="entry name" value="PEBP"/>
</dbReference>
<name>A0A8H7JD26_9PLEO</name>